<keyword evidence="2" id="KW-0472">Membrane</keyword>
<evidence type="ECO:0000256" key="2">
    <source>
        <dbReference type="SAM" id="Phobius"/>
    </source>
</evidence>
<evidence type="ECO:0000313" key="3">
    <source>
        <dbReference type="EMBL" id="QGK71844.1"/>
    </source>
</evidence>
<name>A0A5Q3QF29_9PSEU</name>
<protein>
    <submittedName>
        <fullName evidence="3">Oxidoreductase</fullName>
    </submittedName>
</protein>
<feature type="compositionally biased region" description="Polar residues" evidence="1">
    <location>
        <begin position="1"/>
        <end position="12"/>
    </location>
</feature>
<accession>A0A5Q3QF29</accession>
<dbReference type="Proteomes" id="UP000371041">
    <property type="component" value="Chromosome"/>
</dbReference>
<keyword evidence="2" id="KW-0812">Transmembrane</keyword>
<evidence type="ECO:0000313" key="4">
    <source>
        <dbReference type="Proteomes" id="UP000371041"/>
    </source>
</evidence>
<proteinExistence type="predicted"/>
<feature type="transmembrane region" description="Helical" evidence="2">
    <location>
        <begin position="730"/>
        <end position="750"/>
    </location>
</feature>
<feature type="region of interest" description="Disordered" evidence="1">
    <location>
        <begin position="1"/>
        <end position="27"/>
    </location>
</feature>
<evidence type="ECO:0000256" key="1">
    <source>
        <dbReference type="SAM" id="MobiDB-lite"/>
    </source>
</evidence>
<dbReference type="EMBL" id="CP045929">
    <property type="protein sequence ID" value="QGK71844.1"/>
    <property type="molecule type" value="Genomic_DNA"/>
</dbReference>
<keyword evidence="4" id="KW-1185">Reference proteome</keyword>
<sequence>MPSIPWESSSAPTAAEQRLDESLGQGRMRSKFDQPLSRLNVHGTSHSREQEIRGEYLTRRLVEPPDEAGWRLFWRRSAQPPVVRVHDAVITGSLNLRAADLPYLLEFVRCRFEQTPDLRQANLAGLVLRHCRFPGLRARNLRTANDAMLLSCTSHAGLVNLTDANIGGSLEMLDTRLERAGRRAMHADRLVVAGALLAMRLYAAGEVRIPGAKIAGNLNFCGATLRNRGRNALNATGIQVGGSIRASTDPDTGAPFSSAGRLSLASLHLEGDLRLRDAVLEPGTSRPVRGESSQDDPLSTLVADRGEIRGDVQLDENFHSGGTVRMVSTKIGGNLRFSGARVDLGWARNRSDAVQRPLRAIHLDGSEIMGNLDASKVVFRGQVRMIDLNVHGGLQLNRAVLDGPRTDVFQANRMIVGSNLECRESDVSGTLHLQGARIGANVDLRATFLGKPAWHQHRETYKSSLDLRAASIGRDLVCAEGIRPFCADGEVQLRRAVVERQTNFHGCLLGEGSASNAINGFGLVTQELTLLPSSPPVGRVVLRQAQCELVADNADLWAATRGVDVEDFAYDNLATPVEATDHGRVRERLRWLHSTSKGSYQPGPYDQLAAVFRDNGNEEHAVTVLIEKQRRRYQAIAQSSRPMLRPAVWLWSLLQRATVSYGYRPMRALVWLVLFAALGTTWFALGPPLEPVNAEDNPVWSPLLYTVDQLVPIINLGHDVMWRVTGYSQWITVGLIAAGWILATTVAAGISRSLRREH</sequence>
<dbReference type="RefSeq" id="WP_154078412.1">
    <property type="nucleotide sequence ID" value="NZ_CP045929.1"/>
</dbReference>
<keyword evidence="2" id="KW-1133">Transmembrane helix</keyword>
<reference evidence="4" key="1">
    <citation type="submission" date="2019-11" db="EMBL/GenBank/DDBJ databases">
        <title>The complete genome sequence of Saccharopolyspora sp. E2A.</title>
        <authorList>
            <person name="Zhang G."/>
        </authorList>
    </citation>
    <scope>NUCLEOTIDE SEQUENCE [LARGE SCALE GENOMIC DNA]</scope>
    <source>
        <strain evidence="4">E2A</strain>
    </source>
</reference>
<dbReference type="AlphaFoldDB" id="A0A5Q3QF29"/>
<organism evidence="3 4">
    <name type="scientific">Allosaccharopolyspora coralli</name>
    <dbReference type="NCBI Taxonomy" id="2665642"/>
    <lineage>
        <taxon>Bacteria</taxon>
        <taxon>Bacillati</taxon>
        <taxon>Actinomycetota</taxon>
        <taxon>Actinomycetes</taxon>
        <taxon>Pseudonocardiales</taxon>
        <taxon>Pseudonocardiaceae</taxon>
        <taxon>Allosaccharopolyspora</taxon>
    </lineage>
</organism>
<gene>
    <name evidence="3" type="ORF">GIY23_22135</name>
</gene>
<dbReference type="KEGG" id="sace:GIY23_22135"/>